<keyword evidence="3" id="KW-1185">Reference proteome</keyword>
<dbReference type="Gene3D" id="3.40.50.1820">
    <property type="entry name" value="alpha/beta hydrolase"/>
    <property type="match status" value="1"/>
</dbReference>
<dbReference type="InterPro" id="IPR051044">
    <property type="entry name" value="MAG_DAG_Lipase"/>
</dbReference>
<dbReference type="PRINTS" id="PR00111">
    <property type="entry name" value="ABHYDROLASE"/>
</dbReference>
<evidence type="ECO:0000313" key="2">
    <source>
        <dbReference type="EMBL" id="EMR01917.1"/>
    </source>
</evidence>
<feature type="domain" description="Serine aminopeptidase S33" evidence="1">
    <location>
        <begin position="26"/>
        <end position="259"/>
    </location>
</feature>
<dbReference type="OrthoDB" id="9780932at2"/>
<reference evidence="2 3" key="1">
    <citation type="journal article" date="2013" name="Genome Announc.">
        <title>Draft Genome Sequence of Cesiribacter andamanensis Strain AMV16T, Isolated from a Soil Sample from a Mud Volcano in the Andaman Islands, India.</title>
        <authorList>
            <person name="Shivaji S."/>
            <person name="Ara S."/>
            <person name="Begum Z."/>
            <person name="Srinivas T.N."/>
            <person name="Singh A."/>
            <person name="Kumar Pinnaka A."/>
        </authorList>
    </citation>
    <scope>NUCLEOTIDE SEQUENCE [LARGE SCALE GENOMIC DNA]</scope>
    <source>
        <strain evidence="2 3">AMV16</strain>
    </source>
</reference>
<dbReference type="InterPro" id="IPR029058">
    <property type="entry name" value="AB_hydrolase_fold"/>
</dbReference>
<evidence type="ECO:0000259" key="1">
    <source>
        <dbReference type="Pfam" id="PF12146"/>
    </source>
</evidence>
<comment type="caution">
    <text evidence="2">The sequence shown here is derived from an EMBL/GenBank/DDBJ whole genome shotgun (WGS) entry which is preliminary data.</text>
</comment>
<name>M7N3P5_9BACT</name>
<dbReference type="STRING" id="1279009.ADICEAN_02940"/>
<dbReference type="Pfam" id="PF12146">
    <property type="entry name" value="Hydrolase_4"/>
    <property type="match status" value="1"/>
</dbReference>
<dbReference type="Proteomes" id="UP000011910">
    <property type="component" value="Unassembled WGS sequence"/>
</dbReference>
<dbReference type="PANTHER" id="PTHR11614">
    <property type="entry name" value="PHOSPHOLIPASE-RELATED"/>
    <property type="match status" value="1"/>
</dbReference>
<evidence type="ECO:0000313" key="3">
    <source>
        <dbReference type="Proteomes" id="UP000011910"/>
    </source>
</evidence>
<keyword evidence="2" id="KW-0378">Hydrolase</keyword>
<dbReference type="EC" id="3.1.1.-" evidence="2"/>
<dbReference type="SUPFAM" id="SSF53474">
    <property type="entry name" value="alpha/beta-Hydrolases"/>
    <property type="match status" value="1"/>
</dbReference>
<dbReference type="EMBL" id="AODQ01000082">
    <property type="protein sequence ID" value="EMR01917.1"/>
    <property type="molecule type" value="Genomic_DNA"/>
</dbReference>
<sequence length="277" mass="31011">MRTESFQLERPGGIRLWAWLHLPKGAAKALVVLVHGLGEHAGRYQQLAGWLQEQGYGLLVWDQRGHGQTGGQRGHADYPLLLQDVEVMLKEARRRQPRSPLFVYGHSMGGTVALAALRQNPQLIRGIRGLVLSAPWLELAFSPPAALMALARLMARVFPAYSQANRLKPEWLSRDPEVGRAYQQDPLVHDRISAGLFCQIQEAGRQALRGAAPRLPMLVLHGTDDAITSFRASQRFAHAAGATFLEGADLRHEQHNEPEGREVLQQVLDWMDRRLKK</sequence>
<dbReference type="InterPro" id="IPR000073">
    <property type="entry name" value="AB_hydrolase_1"/>
</dbReference>
<organism evidence="2 3">
    <name type="scientific">Cesiribacter andamanensis AMV16</name>
    <dbReference type="NCBI Taxonomy" id="1279009"/>
    <lineage>
        <taxon>Bacteria</taxon>
        <taxon>Pseudomonadati</taxon>
        <taxon>Bacteroidota</taxon>
        <taxon>Cytophagia</taxon>
        <taxon>Cytophagales</taxon>
        <taxon>Cesiribacteraceae</taxon>
        <taxon>Cesiribacter</taxon>
    </lineage>
</organism>
<gene>
    <name evidence="2" type="primary">ytpA</name>
    <name evidence="2" type="ORF">ADICEAN_02940</name>
</gene>
<dbReference type="GO" id="GO:0016787">
    <property type="term" value="F:hydrolase activity"/>
    <property type="evidence" value="ECO:0007669"/>
    <property type="project" value="UniProtKB-KW"/>
</dbReference>
<dbReference type="AlphaFoldDB" id="M7N3P5"/>
<accession>M7N3P5</accession>
<protein>
    <submittedName>
        <fullName evidence="2">Phospholipase ytpA</fullName>
        <ecNumber evidence="2">3.1.1.-</ecNumber>
    </submittedName>
</protein>
<dbReference type="InterPro" id="IPR022742">
    <property type="entry name" value="Hydrolase_4"/>
</dbReference>
<proteinExistence type="predicted"/>
<dbReference type="PATRIC" id="fig|1279009.4.peg.2981"/>
<dbReference type="eggNOG" id="COG2267">
    <property type="taxonomic scope" value="Bacteria"/>
</dbReference>
<dbReference type="RefSeq" id="WP_009196327.1">
    <property type="nucleotide sequence ID" value="NZ_AODQ01000082.1"/>
</dbReference>